<evidence type="ECO:0000313" key="3">
    <source>
        <dbReference type="Proteomes" id="UP000244870"/>
    </source>
</evidence>
<dbReference type="RefSeq" id="WP_108730422.1">
    <property type="nucleotide sequence ID" value="NZ_CP020928.1"/>
</dbReference>
<evidence type="ECO:0000259" key="1">
    <source>
        <dbReference type="Pfam" id="PF04865"/>
    </source>
</evidence>
<dbReference type="AlphaFoldDB" id="A0A2S1KRG4"/>
<dbReference type="InterPro" id="IPR052399">
    <property type="entry name" value="Phage_Baseplate_Assmbl_Protein"/>
</dbReference>
<dbReference type="Proteomes" id="UP000244870">
    <property type="component" value="Chromosome"/>
</dbReference>
<dbReference type="PANTHER" id="PTHR37829:SF3">
    <property type="entry name" value="PROTEIN JAYE-RELATED"/>
    <property type="match status" value="1"/>
</dbReference>
<accession>A0A2S1KRG4</accession>
<dbReference type="PANTHER" id="PTHR37829">
    <property type="entry name" value="PHAGE-LIKE ELEMENT PBSX PROTEIN XKDT"/>
    <property type="match status" value="1"/>
</dbReference>
<sequence>MLDDNGFTRPSQSELVSNLTAKWLELFGSDSDTSEHSVAGVFIRLLAYFLNLLYQLAEVVYNSQFISTATGVSLERLASNYGLYRNPATQAIAELNFTGTPGFVIQAGALFKTADGLQFQLAANVILSSAGTGSEYAYAVDTGAQYNVAQDAIKYQVEPTSDIFTVGNKAVNNGADPETDKELANRIRIANDTRPSSPENGIISAVMAVPSVKTVQVVQNNTMEVDQYNNPPKTIHVYVDGGDETKVANALFNSVSAGVQTVGTIQKKMTDSAGFSGNIIAFDFAQKDTLFVNISATTNLNFETTGVQQIRDAVNSYLSTVPMGGIVRFSYLYKYIYDNVNGIDVATVTIGLSEAELAAKDVQLEQFAVAVTSAESMVVTTNE</sequence>
<feature type="domain" description="Baseplate protein J-like barrel" evidence="1">
    <location>
        <begin position="95"/>
        <end position="171"/>
    </location>
</feature>
<proteinExistence type="predicted"/>
<gene>
    <name evidence="2" type="ORF">B6254_1174</name>
</gene>
<reference evidence="2 3" key="1">
    <citation type="submission" date="2017-04" db="EMBL/GenBank/DDBJ databases">
        <title>Weissella cibaria strain m2 complete genome.</title>
        <authorList>
            <person name="Pan Q."/>
            <person name="Tan M."/>
            <person name="Yao F."/>
            <person name="Su S."/>
        </authorList>
    </citation>
    <scope>NUCLEOTIDE SEQUENCE [LARGE SCALE GENOMIC DNA]</scope>
    <source>
        <strain evidence="2 3">M2</strain>
    </source>
</reference>
<dbReference type="Pfam" id="PF04865">
    <property type="entry name" value="Baseplate_J"/>
    <property type="match status" value="1"/>
</dbReference>
<evidence type="ECO:0000313" key="2">
    <source>
        <dbReference type="EMBL" id="AWF95580.1"/>
    </source>
</evidence>
<name>A0A2S1KRG4_9LACO</name>
<organism evidence="2 3">
    <name type="scientific">Weissella cibaria</name>
    <dbReference type="NCBI Taxonomy" id="137591"/>
    <lineage>
        <taxon>Bacteria</taxon>
        <taxon>Bacillati</taxon>
        <taxon>Bacillota</taxon>
        <taxon>Bacilli</taxon>
        <taxon>Lactobacillales</taxon>
        <taxon>Lactobacillaceae</taxon>
        <taxon>Weissella</taxon>
    </lineage>
</organism>
<protein>
    <recommendedName>
        <fullName evidence="1">Baseplate protein J-like barrel domain-containing protein</fullName>
    </recommendedName>
</protein>
<dbReference type="EMBL" id="CP020928">
    <property type="protein sequence ID" value="AWF95580.1"/>
    <property type="molecule type" value="Genomic_DNA"/>
</dbReference>
<dbReference type="InterPro" id="IPR006949">
    <property type="entry name" value="Barrel_Baseplate_J-like"/>
</dbReference>